<feature type="transmembrane region" description="Helical" evidence="1">
    <location>
        <begin position="59"/>
        <end position="80"/>
    </location>
</feature>
<feature type="transmembrane region" description="Helical" evidence="1">
    <location>
        <begin position="12"/>
        <end position="29"/>
    </location>
</feature>
<proteinExistence type="predicted"/>
<evidence type="ECO:0008006" key="4">
    <source>
        <dbReference type="Google" id="ProtNLM"/>
    </source>
</evidence>
<evidence type="ECO:0000313" key="2">
    <source>
        <dbReference type="EMBL" id="ADV28870.1"/>
    </source>
</evidence>
<feature type="transmembrane region" description="Helical" evidence="1">
    <location>
        <begin position="87"/>
        <end position="110"/>
    </location>
</feature>
<evidence type="ECO:0000256" key="1">
    <source>
        <dbReference type="SAM" id="Phobius"/>
    </source>
</evidence>
<evidence type="ECO:0000313" key="3">
    <source>
        <dbReference type="Proteomes" id="UP000008632"/>
    </source>
</evidence>
<keyword evidence="1" id="KW-0472">Membrane</keyword>
<organism evidence="2 3">
    <name type="scientific">Pseudoxanthomonas suwonensis (strain 11-1)</name>
    <dbReference type="NCBI Taxonomy" id="743721"/>
    <lineage>
        <taxon>Bacteria</taxon>
        <taxon>Pseudomonadati</taxon>
        <taxon>Pseudomonadota</taxon>
        <taxon>Gammaproteobacteria</taxon>
        <taxon>Lysobacterales</taxon>
        <taxon>Lysobacteraceae</taxon>
        <taxon>Pseudoxanthomonas</taxon>
    </lineage>
</organism>
<dbReference type="HOGENOM" id="CLU_1729861_0_0_6"/>
<feature type="transmembrane region" description="Helical" evidence="1">
    <location>
        <begin position="122"/>
        <end position="144"/>
    </location>
</feature>
<gene>
    <name evidence="2" type="ordered locus">Psesu_3047</name>
</gene>
<dbReference type="AlphaFoldDB" id="E6WXK4"/>
<keyword evidence="3" id="KW-1185">Reference proteome</keyword>
<dbReference type="EMBL" id="CP002446">
    <property type="protein sequence ID" value="ADV28870.1"/>
    <property type="molecule type" value="Genomic_DNA"/>
</dbReference>
<reference evidence="2 3" key="1">
    <citation type="submission" date="2011-01" db="EMBL/GenBank/DDBJ databases">
        <title>Complete sequence of Pseudoxanthomonas suwonensis 11-1.</title>
        <authorList>
            <consortium name="US DOE Joint Genome Institute"/>
            <person name="Lucas S."/>
            <person name="Copeland A."/>
            <person name="Lapidus A."/>
            <person name="Cheng J.-F."/>
            <person name="Goodwin L."/>
            <person name="Pitluck S."/>
            <person name="Teshima H."/>
            <person name="Detter J.C."/>
            <person name="Han C."/>
            <person name="Tapia R."/>
            <person name="Land M."/>
            <person name="Hauser L."/>
            <person name="Kyrpides N."/>
            <person name="Ivanova N."/>
            <person name="Ovchinnikova G."/>
            <person name="Siebers A.K."/>
            <person name="Allgaier M."/>
            <person name="Thelen M.P."/>
            <person name="Hugenholtz P."/>
            <person name="Gladden J."/>
            <person name="Woyke T."/>
        </authorList>
    </citation>
    <scope>NUCLEOTIDE SEQUENCE [LARGE SCALE GENOMIC DNA]</scope>
    <source>
        <strain evidence="3">11-1</strain>
    </source>
</reference>
<sequence length="151" mass="15825">MQGPRGVNAGRWMVAWGLLDLAYFAHYVVDSIGRGMTPLLGDLAAARDTAAVHGNAVPMWLAAASLLVYVSLPVSGVLLLQRRPAGAWLAAVQALPRLLLAVPTGAILLWPGGWATKLPGGAAVAIAIAVLLAAELFKLATLFLPRFRRGP</sequence>
<keyword evidence="1" id="KW-1133">Transmembrane helix</keyword>
<keyword evidence="1" id="KW-0812">Transmembrane</keyword>
<accession>E6WXK4</accession>
<name>E6WXK4_PSEUU</name>
<dbReference type="KEGG" id="psu:Psesu_3047"/>
<protein>
    <recommendedName>
        <fullName evidence="4">HXXEE domain-containing protein</fullName>
    </recommendedName>
</protein>
<dbReference type="Proteomes" id="UP000008632">
    <property type="component" value="Chromosome"/>
</dbReference>